<gene>
    <name evidence="4" type="primary">hxB</name>
    <name evidence="6" type="ORF">AB675_636</name>
</gene>
<keyword evidence="7" id="KW-1185">Reference proteome</keyword>
<comment type="catalytic activity">
    <reaction evidence="4">
        <text>Mo-molybdopterin + L-cysteine + AH2 = thio-Mo-molybdopterin + L-alanine + A + H2O</text>
        <dbReference type="Rhea" id="RHEA:42636"/>
        <dbReference type="ChEBI" id="CHEBI:13193"/>
        <dbReference type="ChEBI" id="CHEBI:15377"/>
        <dbReference type="ChEBI" id="CHEBI:17499"/>
        <dbReference type="ChEBI" id="CHEBI:35235"/>
        <dbReference type="ChEBI" id="CHEBI:57972"/>
        <dbReference type="ChEBI" id="CHEBI:71302"/>
        <dbReference type="ChEBI" id="CHEBI:82685"/>
        <dbReference type="EC" id="2.8.1.9"/>
    </reaction>
</comment>
<dbReference type="GO" id="GO:0030151">
    <property type="term" value="F:molybdenum ion binding"/>
    <property type="evidence" value="ECO:0007669"/>
    <property type="project" value="UniProtKB-UniRule"/>
</dbReference>
<dbReference type="STRING" id="1664694.A0A0N1I189"/>
<dbReference type="AlphaFoldDB" id="A0A0N1I189"/>
<keyword evidence="1 4" id="KW-0808">Transferase</keyword>
<dbReference type="GO" id="GO:0006777">
    <property type="term" value="P:Mo-molybdopterin cofactor biosynthetic process"/>
    <property type="evidence" value="ECO:0007669"/>
    <property type="project" value="UniProtKB-UniRule"/>
</dbReference>
<dbReference type="OrthoDB" id="10264306at2759"/>
<dbReference type="Proteomes" id="UP000038010">
    <property type="component" value="Unassembled WGS sequence"/>
</dbReference>
<dbReference type="VEuPathDB" id="FungiDB:AB675_636"/>
<dbReference type="GO" id="GO:0016829">
    <property type="term" value="F:lyase activity"/>
    <property type="evidence" value="ECO:0007669"/>
    <property type="project" value="UniProtKB-UniRule"/>
</dbReference>
<dbReference type="InterPro" id="IPR028886">
    <property type="entry name" value="MoCo_sulfurase"/>
</dbReference>
<dbReference type="InterPro" id="IPR015424">
    <property type="entry name" value="PyrdxlP-dep_Trfase"/>
</dbReference>
<keyword evidence="2 4" id="KW-0663">Pyridoxal phosphate</keyword>
<comment type="similarity">
    <text evidence="4">Belongs to the class-V pyridoxal-phosphate-dependent aminotransferase family. MOCOS subfamily.</text>
</comment>
<dbReference type="HAMAP" id="MF_03050">
    <property type="entry name" value="MOCOS"/>
    <property type="match status" value="1"/>
</dbReference>
<dbReference type="EC" id="2.8.1.9" evidence="4"/>
<dbReference type="InterPro" id="IPR015421">
    <property type="entry name" value="PyrdxlP-dep_Trfase_major"/>
</dbReference>
<name>A0A0N1I189_9EURO</name>
<keyword evidence="3 4" id="KW-0501">Molybdenum cofactor biosynthesis</keyword>
<accession>A0A0N1I189</accession>
<evidence type="ECO:0000256" key="4">
    <source>
        <dbReference type="HAMAP-Rule" id="MF_03050"/>
    </source>
</evidence>
<proteinExistence type="inferred from homology"/>
<feature type="domain" description="MOSC" evidence="5">
    <location>
        <begin position="610"/>
        <end position="800"/>
    </location>
</feature>
<feature type="modified residue" description="N6-(pyridoxal phosphate)lysine" evidence="4">
    <location>
        <position position="234"/>
    </location>
</feature>
<dbReference type="GeneID" id="28738524"/>
<comment type="caution">
    <text evidence="6">The sequence shown here is derived from an EMBL/GenBank/DDBJ whole genome shotgun (WGS) entry which is preliminary data.</text>
</comment>
<dbReference type="EMBL" id="LFJN01000001">
    <property type="protein sequence ID" value="KPI45545.1"/>
    <property type="molecule type" value="Genomic_DNA"/>
</dbReference>
<dbReference type="GO" id="GO:0030170">
    <property type="term" value="F:pyridoxal phosphate binding"/>
    <property type="evidence" value="ECO:0007669"/>
    <property type="project" value="UniProtKB-UniRule"/>
</dbReference>
<dbReference type="SUPFAM" id="SSF53383">
    <property type="entry name" value="PLP-dependent transferases"/>
    <property type="match status" value="1"/>
</dbReference>
<dbReference type="InterPro" id="IPR005302">
    <property type="entry name" value="MoCF_Sase_C"/>
</dbReference>
<dbReference type="PANTHER" id="PTHR14237">
    <property type="entry name" value="MOLYBDOPTERIN COFACTOR SULFURASE MOSC"/>
    <property type="match status" value="1"/>
</dbReference>
<dbReference type="PROSITE" id="PS51340">
    <property type="entry name" value="MOSC"/>
    <property type="match status" value="1"/>
</dbReference>
<evidence type="ECO:0000259" key="5">
    <source>
        <dbReference type="PROSITE" id="PS51340"/>
    </source>
</evidence>
<dbReference type="Pfam" id="PF03473">
    <property type="entry name" value="MOSC"/>
    <property type="match status" value="1"/>
</dbReference>
<evidence type="ECO:0000313" key="6">
    <source>
        <dbReference type="EMBL" id="KPI45545.1"/>
    </source>
</evidence>
<dbReference type="Gene3D" id="3.40.640.10">
    <property type="entry name" value="Type I PLP-dependent aspartate aminotransferase-like (Major domain)"/>
    <property type="match status" value="1"/>
</dbReference>
<comment type="cofactor">
    <cofactor evidence="4">
        <name>pyridoxal 5'-phosphate</name>
        <dbReference type="ChEBI" id="CHEBI:597326"/>
    </cofactor>
</comment>
<dbReference type="InterPro" id="IPR005303">
    <property type="entry name" value="MOCOS_middle"/>
</dbReference>
<dbReference type="InterPro" id="IPR000192">
    <property type="entry name" value="Aminotrans_V_dom"/>
</dbReference>
<feature type="active site" evidence="4">
    <location>
        <position position="395"/>
    </location>
</feature>
<dbReference type="Pfam" id="PF03476">
    <property type="entry name" value="MOSC_N"/>
    <property type="match status" value="1"/>
</dbReference>
<sequence>MAPSRVEIDPITGYFNNIDSIRASEYPQLTDLTYLDHSGTTLYAKSLIEAFSKDLTTNLFGNPHSASGSSQLSTQRVDDARLEVLRFLKADPDVFDVVFTANATTAIKIVADAFREQPGGFQYGYHVDSHTSLIGVRELSPRAECLTSHDAVESWLKQGSSEVVQQPQLLAYPGQSNMTGRRYGFRWAEMSNELRSTGQQCYTLFDAAALASTAPIDLSNPQIAPSFTALSFYKIFGFPDLGALIVKKDAGRILTQRRYFGGGTVEAVAVSGKTWHEVRDTSIHAQLEDGTLPFHNIIALQHALRLHRTLYKSMTDISRHCEHLANMLRKQLTEMRHGVGRPVCQMYGMEREAGEDAGPVVSFNLLDRHGEYVSNAEVEKLAIVKKIHLRTGGLCNPGGTVTALGLTPNDLRRNYQAGYRCGGLGDIINGKPPGQSDLKDVETFIAFIREYYCDTSPHSPPCNPTPKPKKHTFTIESLTIFPIKSCAAFPIPSYANWQVGARGLLHDREWCLVHLGTHQALSQKKYPKMALLRPTIDLHQQTLTITHNLNGQSRPQALTIALGDNSNLLSIDSTICTRKPTSVCGEPVSIEHYTAPHITEFFSSALNVPCTLARFPHSGVLRKPQIRGLPDVNTDRAIALANESPILLVSRSSVNRLNEDIKARIASSTIKPGKAVPAEAFRGNIVIAETLVRGQKEHPYAEDDWTTISIFNDASSTGENGDKTQFDVLGPCQRCQMVCIDQTDATRRQEPFSTLAKTRRREGKVWFGAHLALVGGRGGDELDGGGEKGWVKVGDRVECYS</sequence>
<evidence type="ECO:0000256" key="3">
    <source>
        <dbReference type="ARBA" id="ARBA00023150"/>
    </source>
</evidence>
<evidence type="ECO:0000256" key="1">
    <source>
        <dbReference type="ARBA" id="ARBA00022679"/>
    </source>
</evidence>
<reference evidence="6 7" key="1">
    <citation type="submission" date="2015-06" db="EMBL/GenBank/DDBJ databases">
        <title>Draft genome of the ant-associated black yeast Phialophora attae CBS 131958.</title>
        <authorList>
            <person name="Moreno L.F."/>
            <person name="Stielow B.J."/>
            <person name="de Hoog S."/>
            <person name="Vicente V.A."/>
            <person name="Weiss V.A."/>
            <person name="de Vries M."/>
            <person name="Cruz L.M."/>
            <person name="Souza E.M."/>
        </authorList>
    </citation>
    <scope>NUCLEOTIDE SEQUENCE [LARGE SCALE GENOMIC DNA]</scope>
    <source>
        <strain evidence="6 7">CBS 131958</strain>
    </source>
</reference>
<comment type="function">
    <text evidence="4">Sulfurates the molybdenum cofactor. Sulfation of molybdenum is essential for xanthine dehydrogenase (XDH) and aldehyde oxidase (ADO) enzymes in which molybdenum cofactor is liganded by 1 oxygen and 1 sulfur atom in active form.</text>
</comment>
<organism evidence="6 7">
    <name type="scientific">Cyphellophora attinorum</name>
    <dbReference type="NCBI Taxonomy" id="1664694"/>
    <lineage>
        <taxon>Eukaryota</taxon>
        <taxon>Fungi</taxon>
        <taxon>Dikarya</taxon>
        <taxon>Ascomycota</taxon>
        <taxon>Pezizomycotina</taxon>
        <taxon>Eurotiomycetes</taxon>
        <taxon>Chaetothyriomycetidae</taxon>
        <taxon>Chaetothyriales</taxon>
        <taxon>Cyphellophoraceae</taxon>
        <taxon>Cyphellophora</taxon>
    </lineage>
</organism>
<protein>
    <recommendedName>
        <fullName evidence="4">Molybdenum cofactor sulfurase</fullName>
        <shortName evidence="4">MCS</shortName>
        <shortName evidence="4">MOS</shortName>
        <shortName evidence="4">MoCo sulfurase</shortName>
        <ecNumber evidence="4">2.8.1.9</ecNumber>
    </recommendedName>
    <alternativeName>
        <fullName evidence="4">Molybdenum cofactor sulfurtransferase</fullName>
    </alternativeName>
</protein>
<dbReference type="GO" id="GO:0008265">
    <property type="term" value="F:molybdenum cofactor sulfurtransferase activity"/>
    <property type="evidence" value="ECO:0007669"/>
    <property type="project" value="UniProtKB-UniRule"/>
</dbReference>
<dbReference type="PANTHER" id="PTHR14237:SF80">
    <property type="entry name" value="MOLYBDENUM COFACTOR SULFURASE"/>
    <property type="match status" value="1"/>
</dbReference>
<dbReference type="Pfam" id="PF00266">
    <property type="entry name" value="Aminotran_5"/>
    <property type="match status" value="1"/>
</dbReference>
<evidence type="ECO:0000256" key="2">
    <source>
        <dbReference type="ARBA" id="ARBA00022898"/>
    </source>
</evidence>
<evidence type="ECO:0000313" key="7">
    <source>
        <dbReference type="Proteomes" id="UP000038010"/>
    </source>
</evidence>
<dbReference type="RefSeq" id="XP_018005508.1">
    <property type="nucleotide sequence ID" value="XM_018146655.1"/>
</dbReference>
<dbReference type="SUPFAM" id="SSF141673">
    <property type="entry name" value="MOSC N-terminal domain-like"/>
    <property type="match status" value="1"/>
</dbReference>